<keyword evidence="7" id="KW-1133">Transmembrane helix</keyword>
<dbReference type="Pfam" id="PF01762">
    <property type="entry name" value="Galactosyl_T"/>
    <property type="match status" value="1"/>
</dbReference>
<dbReference type="InterPro" id="IPR002659">
    <property type="entry name" value="Glyco_trans_31"/>
</dbReference>
<protein>
    <recommendedName>
        <fullName evidence="10">Hexosyltransferase</fullName>
        <ecNumber evidence="10">2.4.1.-</ecNumber>
    </recommendedName>
</protein>
<proteinExistence type="inferred from homology"/>
<dbReference type="EC" id="2.4.1.-" evidence="10"/>
<dbReference type="GeneID" id="106013800"/>
<gene>
    <name evidence="12" type="primary">LOC106013800</name>
</gene>
<evidence type="ECO:0000313" key="11">
    <source>
        <dbReference type="Proteomes" id="UP000694888"/>
    </source>
</evidence>
<accession>A0ABM1AE24</accession>
<evidence type="ECO:0000256" key="6">
    <source>
        <dbReference type="ARBA" id="ARBA00022968"/>
    </source>
</evidence>
<evidence type="ECO:0000256" key="2">
    <source>
        <dbReference type="ARBA" id="ARBA00008661"/>
    </source>
</evidence>
<evidence type="ECO:0000256" key="5">
    <source>
        <dbReference type="ARBA" id="ARBA00022692"/>
    </source>
</evidence>
<comment type="similarity">
    <text evidence="2 10">Belongs to the glycosyltransferase 31 family.</text>
</comment>
<keyword evidence="11" id="KW-1185">Reference proteome</keyword>
<reference evidence="12" key="1">
    <citation type="submission" date="2025-08" db="UniProtKB">
        <authorList>
            <consortium name="RefSeq"/>
        </authorList>
    </citation>
    <scope>IDENTIFICATION</scope>
</reference>
<organism evidence="11 12">
    <name type="scientific">Aplysia californica</name>
    <name type="common">California sea hare</name>
    <dbReference type="NCBI Taxonomy" id="6500"/>
    <lineage>
        <taxon>Eukaryota</taxon>
        <taxon>Metazoa</taxon>
        <taxon>Spiralia</taxon>
        <taxon>Lophotrochozoa</taxon>
        <taxon>Mollusca</taxon>
        <taxon>Gastropoda</taxon>
        <taxon>Heterobranchia</taxon>
        <taxon>Euthyneura</taxon>
        <taxon>Tectipleura</taxon>
        <taxon>Aplysiida</taxon>
        <taxon>Aplysioidea</taxon>
        <taxon>Aplysiidae</taxon>
        <taxon>Aplysia</taxon>
    </lineage>
</organism>
<evidence type="ECO:0000313" key="12">
    <source>
        <dbReference type="RefSeq" id="XP_012945917.1"/>
    </source>
</evidence>
<evidence type="ECO:0000256" key="9">
    <source>
        <dbReference type="ARBA" id="ARBA00023136"/>
    </source>
</evidence>
<name>A0ABM1AE24_APLCA</name>
<evidence type="ECO:0000256" key="4">
    <source>
        <dbReference type="ARBA" id="ARBA00022679"/>
    </source>
</evidence>
<dbReference type="Proteomes" id="UP000694888">
    <property type="component" value="Unplaced"/>
</dbReference>
<sequence>MESNDAQKRYQITGQNGFISCIMSCNVTATDTDDSRKAACVHRCQAAQTGFETHDIDSHLRTPSPFDTSELPDTSGIDPGLTSYLKRNIQREIDRRNAVLTLLTSPVINAREYTYLHNVPDLCQRSETIILFVIPSALTNFGKRARVRSNNYARFVKDTQNKAKMAFFVGMVPASFNDTYRYQVQKRIDMEFAQFGDIIQADYEDEYSNMWYKTQSVLKWVTSYCGSVQYVIRTDDDIQIHTHRVLAALFFAEGHHDHFVMGVRRRNSKPQRIDTGKWYISLEEYPEEFFPPFVIGGLVGLPGRTAKLLYEASRRVSKIWLDDVYFTGILTHKLNLPVLSDPDFTFAHFPKGNKRRVPQTF</sequence>
<keyword evidence="8 10" id="KW-0333">Golgi apparatus</keyword>
<dbReference type="PANTHER" id="PTHR11214:SF364">
    <property type="entry name" value="HEXOSYLTRANSFERASE"/>
    <property type="match status" value="1"/>
</dbReference>
<evidence type="ECO:0000256" key="8">
    <source>
        <dbReference type="ARBA" id="ARBA00023034"/>
    </source>
</evidence>
<dbReference type="PANTHER" id="PTHR11214">
    <property type="entry name" value="BETA-1,3-N-ACETYLGLUCOSAMINYLTRANSFERASE"/>
    <property type="match status" value="1"/>
</dbReference>
<keyword evidence="9" id="KW-0472">Membrane</keyword>
<keyword evidence="6" id="KW-0735">Signal-anchor</keyword>
<evidence type="ECO:0000256" key="3">
    <source>
        <dbReference type="ARBA" id="ARBA00022676"/>
    </source>
</evidence>
<evidence type="ECO:0000256" key="10">
    <source>
        <dbReference type="RuleBase" id="RU363063"/>
    </source>
</evidence>
<dbReference type="RefSeq" id="XP_012945917.1">
    <property type="nucleotide sequence ID" value="XM_013090463.2"/>
</dbReference>
<evidence type="ECO:0000256" key="1">
    <source>
        <dbReference type="ARBA" id="ARBA00004323"/>
    </source>
</evidence>
<evidence type="ECO:0000256" key="7">
    <source>
        <dbReference type="ARBA" id="ARBA00022989"/>
    </source>
</evidence>
<keyword evidence="4" id="KW-0808">Transferase</keyword>
<comment type="subcellular location">
    <subcellularLocation>
        <location evidence="1 10">Golgi apparatus membrane</location>
        <topology evidence="1 10">Single-pass type II membrane protein</topology>
    </subcellularLocation>
</comment>
<keyword evidence="5" id="KW-0812">Transmembrane</keyword>
<keyword evidence="3 10" id="KW-0328">Glycosyltransferase</keyword>
<dbReference type="Gene3D" id="3.90.550.50">
    <property type="match status" value="1"/>
</dbReference>